<evidence type="ECO:0000256" key="6">
    <source>
        <dbReference type="SAM" id="Phobius"/>
    </source>
</evidence>
<organism evidence="9 10">
    <name type="scientific">Dimargaris verticillata</name>
    <dbReference type="NCBI Taxonomy" id="2761393"/>
    <lineage>
        <taxon>Eukaryota</taxon>
        <taxon>Fungi</taxon>
        <taxon>Fungi incertae sedis</taxon>
        <taxon>Zoopagomycota</taxon>
        <taxon>Kickxellomycotina</taxon>
        <taxon>Dimargaritomycetes</taxon>
        <taxon>Dimargaritales</taxon>
        <taxon>Dimargaritaceae</taxon>
        <taxon>Dimargaris</taxon>
    </lineage>
</organism>
<feature type="non-terminal residue" evidence="9">
    <location>
        <position position="892"/>
    </location>
</feature>
<dbReference type="EMBL" id="JANBQB010000388">
    <property type="protein sequence ID" value="KAJ1976934.1"/>
    <property type="molecule type" value="Genomic_DNA"/>
</dbReference>
<keyword evidence="2 6" id="KW-0812">Transmembrane</keyword>
<dbReference type="PANTHER" id="PTHR12308:SF73">
    <property type="entry name" value="ANOCTAMIN"/>
    <property type="match status" value="1"/>
</dbReference>
<evidence type="ECO:0000313" key="10">
    <source>
        <dbReference type="Proteomes" id="UP001151582"/>
    </source>
</evidence>
<feature type="compositionally biased region" description="Pro residues" evidence="5">
    <location>
        <begin position="642"/>
        <end position="651"/>
    </location>
</feature>
<dbReference type="Pfam" id="PF20877">
    <property type="entry name" value="Anoctamin_N"/>
    <property type="match status" value="1"/>
</dbReference>
<feature type="transmembrane region" description="Helical" evidence="6">
    <location>
        <begin position="351"/>
        <end position="371"/>
    </location>
</feature>
<evidence type="ECO:0000256" key="2">
    <source>
        <dbReference type="ARBA" id="ARBA00022692"/>
    </source>
</evidence>
<dbReference type="Pfam" id="PF04547">
    <property type="entry name" value="Anoctamin"/>
    <property type="match status" value="1"/>
</dbReference>
<feature type="transmembrane region" description="Helical" evidence="6">
    <location>
        <begin position="433"/>
        <end position="453"/>
    </location>
</feature>
<evidence type="ECO:0000313" key="9">
    <source>
        <dbReference type="EMBL" id="KAJ1976934.1"/>
    </source>
</evidence>
<comment type="subcellular location">
    <subcellularLocation>
        <location evidence="1">Membrane</location>
        <topology evidence="1">Multi-pass membrane protein</topology>
    </subcellularLocation>
</comment>
<evidence type="ECO:0000259" key="8">
    <source>
        <dbReference type="Pfam" id="PF20877"/>
    </source>
</evidence>
<feature type="compositionally biased region" description="Polar residues" evidence="5">
    <location>
        <begin position="558"/>
        <end position="568"/>
    </location>
</feature>
<feature type="region of interest" description="Disordered" evidence="5">
    <location>
        <begin position="139"/>
        <end position="168"/>
    </location>
</feature>
<feature type="transmembrane region" description="Helical" evidence="6">
    <location>
        <begin position="383"/>
        <end position="407"/>
    </location>
</feature>
<dbReference type="PANTHER" id="PTHR12308">
    <property type="entry name" value="ANOCTAMIN"/>
    <property type="match status" value="1"/>
</dbReference>
<dbReference type="InterPro" id="IPR049452">
    <property type="entry name" value="Anoctamin_TM"/>
</dbReference>
<dbReference type="GO" id="GO:0005254">
    <property type="term" value="F:chloride channel activity"/>
    <property type="evidence" value="ECO:0007669"/>
    <property type="project" value="TreeGrafter"/>
</dbReference>
<feature type="region of interest" description="Disordered" evidence="5">
    <location>
        <begin position="558"/>
        <end position="659"/>
    </location>
</feature>
<gene>
    <name evidence="9" type="ORF">H4R34_003792</name>
</gene>
<feature type="compositionally biased region" description="Polar residues" evidence="5">
    <location>
        <begin position="139"/>
        <end position="151"/>
    </location>
</feature>
<name>A0A9W8B069_9FUNG</name>
<dbReference type="AlphaFoldDB" id="A0A9W8B069"/>
<comment type="caution">
    <text evidence="9">The sequence shown here is derived from an EMBL/GenBank/DDBJ whole genome shotgun (WGS) entry which is preliminary data.</text>
</comment>
<evidence type="ECO:0000256" key="3">
    <source>
        <dbReference type="ARBA" id="ARBA00022989"/>
    </source>
</evidence>
<evidence type="ECO:0000256" key="1">
    <source>
        <dbReference type="ARBA" id="ARBA00004141"/>
    </source>
</evidence>
<reference evidence="9" key="1">
    <citation type="submission" date="2022-07" db="EMBL/GenBank/DDBJ databases">
        <title>Phylogenomic reconstructions and comparative analyses of Kickxellomycotina fungi.</title>
        <authorList>
            <person name="Reynolds N.K."/>
            <person name="Stajich J.E."/>
            <person name="Barry K."/>
            <person name="Grigoriev I.V."/>
            <person name="Crous P."/>
            <person name="Smith M.E."/>
        </authorList>
    </citation>
    <scope>NUCLEOTIDE SEQUENCE</scope>
    <source>
        <strain evidence="9">RSA 567</strain>
    </source>
</reference>
<feature type="transmembrane region" description="Helical" evidence="6">
    <location>
        <begin position="274"/>
        <end position="291"/>
    </location>
</feature>
<keyword evidence="10" id="KW-1185">Reference proteome</keyword>
<accession>A0A9W8B069</accession>
<evidence type="ECO:0000259" key="7">
    <source>
        <dbReference type="Pfam" id="PF04547"/>
    </source>
</evidence>
<evidence type="ECO:0000256" key="5">
    <source>
        <dbReference type="SAM" id="MobiDB-lite"/>
    </source>
</evidence>
<evidence type="ECO:0008006" key="11">
    <source>
        <dbReference type="Google" id="ProtNLM"/>
    </source>
</evidence>
<dbReference type="OrthoDB" id="296386at2759"/>
<feature type="domain" description="Anoctamin alpha-beta plait" evidence="8">
    <location>
        <begin position="38"/>
        <end position="199"/>
    </location>
</feature>
<evidence type="ECO:0000256" key="4">
    <source>
        <dbReference type="ARBA" id="ARBA00023136"/>
    </source>
</evidence>
<feature type="domain" description="Anoctamin transmembrane" evidence="7">
    <location>
        <begin position="236"/>
        <end position="822"/>
    </location>
</feature>
<dbReference type="GO" id="GO:0016020">
    <property type="term" value="C:membrane"/>
    <property type="evidence" value="ECO:0007669"/>
    <property type="project" value="UniProtKB-SubCell"/>
</dbReference>
<dbReference type="InterPro" id="IPR049456">
    <property type="entry name" value="Anoctamin_N_fung"/>
</dbReference>
<dbReference type="GO" id="GO:0032541">
    <property type="term" value="C:cortical endoplasmic reticulum"/>
    <property type="evidence" value="ECO:0007669"/>
    <property type="project" value="TreeGrafter"/>
</dbReference>
<sequence>MQRLRRSVDFVHQQQLDPKRLWGKTLTSTFEPDPAELIDYVVVFQYDGPKMTLGKPSQWVSNHKNAAAAHPDAQATATAAYQDVLARLNHAGFNWFVSEDASRPGQLFIFVKCQDSVIHHWHTRSCVQDWLAGVRTGSNVSDASSDRSVATTAEDGVQPVGMPAPTAASSIPPAERLRLVYTVLTASQQTGGADLHPANHPHIATVFPLHNKRFTRGWMKSWSLKWLIDQRDLHLIKDYLGEKMAIYFAFLQFYFLWLLVPAVVGVGYYALGGYYSASFAVFILAWSIAFTETWDRRQRDIATFWGTRNLATVEEVHPYFRPQGYTQDSVTGEMVAYYPVWRRWLRRCVTVPLMGVGVLGLAVIIGVLFALQTFADEHYSGPLQAYATFVPVILYALLVSKATQFYLDLAHRLNRYENYKTCSEYEARLTQKIFVLSFLINYLALFLSAWLYIPFRHTINQILSSEAFPSACGWADHSLNPGTLFAIFHQADLVGQDGSLHDHRALPIKASETPADQLLLAQLFYFVITGQVINFAQEMVVPALTRYASQWWAVKSSKQVSAPTTGAQNGKDGTAARQRSDSAYSTSSTSTIEHNDQPTGQGYDHLDADDESGAPDEVAVTSQEGTVHPPAMATPQRANPPGMLPSPPSPSATPHSGLTADEWSRRMQKLRHRLVRRALAEYELPAYDIFEDYSEMVTQFGFVALFSVIWPLSPLAAFLNNWVELRSDAVKLCINVRRPVPQRVESIGPWLHNLKMLCWMASITNALLVYQFGSWTVKTEVTRYYGHTHFPTALAVLFLAEHLYFLMQHVVRAGLAAFPSAAQSWQAANEYQLKCSMLKELAVGQSQLAPAASSATLGTAKRTLGPELDDASNDSSARVLRQPQLPNDFTSL</sequence>
<dbReference type="InterPro" id="IPR007632">
    <property type="entry name" value="Anoctamin"/>
</dbReference>
<feature type="transmembrane region" description="Helical" evidence="6">
    <location>
        <begin position="245"/>
        <end position="268"/>
    </location>
</feature>
<proteinExistence type="predicted"/>
<protein>
    <recommendedName>
        <fullName evidence="11">Calcium-activated chloride channel-domain-containing protein</fullName>
    </recommendedName>
</protein>
<keyword evidence="3 6" id="KW-1133">Transmembrane helix</keyword>
<keyword evidence="4 6" id="KW-0472">Membrane</keyword>
<dbReference type="Proteomes" id="UP001151582">
    <property type="component" value="Unassembled WGS sequence"/>
</dbReference>
<feature type="compositionally biased region" description="Low complexity" evidence="5">
    <location>
        <begin position="581"/>
        <end position="591"/>
    </location>
</feature>